<sequence>MDSNLSSARQCSDRLLAALLAEQSELAHQILKDPYTFDFLSLRPEMLECDLERGLIEQVSSPLYCSTAPSIRIIYKT</sequence>
<gene>
    <name evidence="1" type="ORF">C5748_13170</name>
</gene>
<dbReference type="PANTHER" id="PTHR30547:SF0">
    <property type="entry name" value="BLR8175 PROTEIN"/>
    <property type="match status" value="1"/>
</dbReference>
<reference evidence="1 2" key="1">
    <citation type="submission" date="2018-02" db="EMBL/GenBank/DDBJ databases">
        <title>The draft genome of Phyllobacterium sp. 1N-3.</title>
        <authorList>
            <person name="Liu L."/>
            <person name="Li L."/>
            <person name="Zhang X."/>
            <person name="Wang T."/>
            <person name="Liang L."/>
        </authorList>
    </citation>
    <scope>NUCLEOTIDE SEQUENCE [LARGE SCALE GENOMIC DNA]</scope>
    <source>
        <strain evidence="1 2">1N-3</strain>
    </source>
</reference>
<protein>
    <submittedName>
        <fullName evidence="1">Uncharacterized protein</fullName>
    </submittedName>
</protein>
<evidence type="ECO:0000313" key="2">
    <source>
        <dbReference type="Proteomes" id="UP000239434"/>
    </source>
</evidence>
<organism evidence="1 2">
    <name type="scientific">Phyllobacterium phragmitis</name>
    <dbReference type="NCBI Taxonomy" id="2670329"/>
    <lineage>
        <taxon>Bacteria</taxon>
        <taxon>Pseudomonadati</taxon>
        <taxon>Pseudomonadota</taxon>
        <taxon>Alphaproteobacteria</taxon>
        <taxon>Hyphomicrobiales</taxon>
        <taxon>Phyllobacteriaceae</taxon>
        <taxon>Phyllobacterium</taxon>
    </lineage>
</organism>
<evidence type="ECO:0000313" key="1">
    <source>
        <dbReference type="EMBL" id="PRD43149.1"/>
    </source>
</evidence>
<comment type="caution">
    <text evidence="1">The sequence shown here is derived from an EMBL/GenBank/DDBJ whole genome shotgun (WGS) entry which is preliminary data.</text>
</comment>
<proteinExistence type="predicted"/>
<accession>A0A2S9IRL1</accession>
<dbReference type="PANTHER" id="PTHR30547">
    <property type="entry name" value="UNCHARACTERIZED PROTEIN YHCG-RELATED"/>
    <property type="match status" value="1"/>
</dbReference>
<dbReference type="EMBL" id="PVBR01000008">
    <property type="protein sequence ID" value="PRD43149.1"/>
    <property type="molecule type" value="Genomic_DNA"/>
</dbReference>
<dbReference type="Proteomes" id="UP000239434">
    <property type="component" value="Unassembled WGS sequence"/>
</dbReference>
<dbReference type="AlphaFoldDB" id="A0A2S9IRL1"/>
<keyword evidence="2" id="KW-1185">Reference proteome</keyword>
<dbReference type="InterPro" id="IPR053148">
    <property type="entry name" value="PD-DEXK-like_domain"/>
</dbReference>
<name>A0A2S9IRL1_9HYPH</name>